<feature type="binding site" evidence="9 12">
    <location>
        <begin position="246"/>
        <end position="247"/>
    </location>
    <ligand>
        <name>FMN</name>
        <dbReference type="ChEBI" id="CHEBI:58210"/>
    </ligand>
</feature>
<keyword evidence="7 9" id="KW-0694">RNA-binding</keyword>
<dbReference type="AlphaFoldDB" id="A0A3P5XSC2"/>
<feature type="site" description="Interacts with tRNA; defines subfamily-specific binding signature" evidence="9">
    <location>
        <position position="314"/>
    </location>
</feature>
<dbReference type="PANTHER" id="PTHR42907">
    <property type="entry name" value="FMN-LINKED OXIDOREDUCTASES SUPERFAMILY PROTEIN"/>
    <property type="match status" value="1"/>
</dbReference>
<dbReference type="EMBL" id="UXAW01000109">
    <property type="protein sequence ID" value="VDC33275.1"/>
    <property type="molecule type" value="Genomic_DNA"/>
</dbReference>
<comment type="catalytic activity">
    <reaction evidence="9">
        <text>5,6-dihydrouridine(20) in tRNA + NADP(+) = uridine(20) in tRNA + NADPH + H(+)</text>
        <dbReference type="Rhea" id="RHEA:53336"/>
        <dbReference type="Rhea" id="RHEA-COMP:13533"/>
        <dbReference type="Rhea" id="RHEA-COMP:13534"/>
        <dbReference type="ChEBI" id="CHEBI:15378"/>
        <dbReference type="ChEBI" id="CHEBI:57783"/>
        <dbReference type="ChEBI" id="CHEBI:58349"/>
        <dbReference type="ChEBI" id="CHEBI:65315"/>
        <dbReference type="ChEBI" id="CHEBI:74443"/>
        <dbReference type="EC" id="1.3.1.91"/>
    </reaction>
</comment>
<dbReference type="Pfam" id="PF01207">
    <property type="entry name" value="Dus"/>
    <property type="match status" value="1"/>
</dbReference>
<dbReference type="HAMAP" id="MF_02041">
    <property type="entry name" value="DusA_subfam"/>
    <property type="match status" value="1"/>
</dbReference>
<comment type="catalytic activity">
    <reaction evidence="9">
        <text>5,6-dihydrouridine(20) in tRNA + NAD(+) = uridine(20) in tRNA + NADH + H(+)</text>
        <dbReference type="Rhea" id="RHEA:53340"/>
        <dbReference type="Rhea" id="RHEA-COMP:13533"/>
        <dbReference type="Rhea" id="RHEA-COMP:13534"/>
        <dbReference type="ChEBI" id="CHEBI:15378"/>
        <dbReference type="ChEBI" id="CHEBI:57540"/>
        <dbReference type="ChEBI" id="CHEBI:57945"/>
        <dbReference type="ChEBI" id="CHEBI:65315"/>
        <dbReference type="ChEBI" id="CHEBI:74443"/>
        <dbReference type="EC" id="1.3.1.91"/>
    </reaction>
</comment>
<keyword evidence="3 9" id="KW-0285">Flavoprotein</keyword>
<gene>
    <name evidence="14" type="primary">dus</name>
    <name evidence="9" type="synonym">dusA</name>
    <name evidence="14" type="ORF">XINFAN_03730</name>
</gene>
<feature type="site" description="Interacts with tRNA" evidence="9">
    <location>
        <position position="109"/>
    </location>
</feature>
<dbReference type="InterPro" id="IPR035587">
    <property type="entry name" value="DUS-like_FMN-bd"/>
</dbReference>
<dbReference type="PANTHER" id="PTHR42907:SF1">
    <property type="entry name" value="FMN-LINKED OXIDOREDUCTASES SUPERFAMILY PROTEIN"/>
    <property type="match status" value="1"/>
</dbReference>
<dbReference type="GO" id="GO:0102264">
    <property type="term" value="F:tRNA-dihydrouridine20 synthase activity"/>
    <property type="evidence" value="ECO:0007669"/>
    <property type="project" value="UniProtKB-EC"/>
</dbReference>
<evidence type="ECO:0000256" key="11">
    <source>
        <dbReference type="PIRSR" id="PIRSR006621-1"/>
    </source>
</evidence>
<evidence type="ECO:0000256" key="2">
    <source>
        <dbReference type="ARBA" id="ARBA00022555"/>
    </source>
</evidence>
<proteinExistence type="inferred from homology"/>
<comment type="similarity">
    <text evidence="10">Belongs to the dus family.</text>
</comment>
<evidence type="ECO:0000256" key="1">
    <source>
        <dbReference type="ARBA" id="ARBA00001917"/>
    </source>
</evidence>
<dbReference type="CDD" id="cd02801">
    <property type="entry name" value="DUS_like_FMN"/>
    <property type="match status" value="1"/>
</dbReference>
<dbReference type="PIRSF" id="PIRSF006621">
    <property type="entry name" value="Dus"/>
    <property type="match status" value="1"/>
</dbReference>
<evidence type="ECO:0000256" key="7">
    <source>
        <dbReference type="ARBA" id="ARBA00022884"/>
    </source>
</evidence>
<evidence type="ECO:0000259" key="13">
    <source>
        <dbReference type="Pfam" id="PF01207"/>
    </source>
</evidence>
<comment type="function">
    <text evidence="9">Catalyzes the synthesis of 5,6-dihydrouridine (D), a modified base found in the D-loop of most tRNAs, via the reduction of the C5-C6 double bond in target uridines. Specifically modifies U20 and U20a in tRNAs.</text>
</comment>
<organism evidence="14 15">
    <name type="scientific">Pseudogemmobacter humi</name>
    <dbReference type="NCBI Taxonomy" id="2483812"/>
    <lineage>
        <taxon>Bacteria</taxon>
        <taxon>Pseudomonadati</taxon>
        <taxon>Pseudomonadota</taxon>
        <taxon>Alphaproteobacteria</taxon>
        <taxon>Rhodobacterales</taxon>
        <taxon>Paracoccaceae</taxon>
        <taxon>Pseudogemmobacter</taxon>
    </lineage>
</organism>
<feature type="site" description="Interacts with tRNA; defines subfamily-specific binding signature" evidence="9">
    <location>
        <position position="311"/>
    </location>
</feature>
<feature type="active site" description="Proton donor" evidence="9 11">
    <location>
        <position position="112"/>
    </location>
</feature>
<feature type="domain" description="DUS-like FMN-binding" evidence="13">
    <location>
        <begin position="27"/>
        <end position="323"/>
    </location>
</feature>
<evidence type="ECO:0000256" key="5">
    <source>
        <dbReference type="ARBA" id="ARBA00022694"/>
    </source>
</evidence>
<dbReference type="NCBIfam" id="NF008774">
    <property type="entry name" value="PRK11815.1"/>
    <property type="match status" value="1"/>
</dbReference>
<evidence type="ECO:0000256" key="10">
    <source>
        <dbReference type="PIRNR" id="PIRNR006621"/>
    </source>
</evidence>
<feature type="binding site" evidence="9 12">
    <location>
        <position position="151"/>
    </location>
    <ligand>
        <name>FMN</name>
        <dbReference type="ChEBI" id="CHEBI:58210"/>
    </ligand>
</feature>
<name>A0A3P5XSC2_9RHOB</name>
<feature type="site" description="Interacts with tRNA; defines subfamily-specific binding signature" evidence="9">
    <location>
        <position position="195"/>
    </location>
</feature>
<evidence type="ECO:0000256" key="9">
    <source>
        <dbReference type="HAMAP-Rule" id="MF_02041"/>
    </source>
</evidence>
<dbReference type="EC" id="1.3.1.91" evidence="9"/>
<feature type="binding site" evidence="9 12">
    <location>
        <begin position="29"/>
        <end position="31"/>
    </location>
    <ligand>
        <name>FMN</name>
        <dbReference type="ChEBI" id="CHEBI:58210"/>
    </ligand>
</feature>
<feature type="binding site" evidence="9 12">
    <location>
        <position position="183"/>
    </location>
    <ligand>
        <name>FMN</name>
        <dbReference type="ChEBI" id="CHEBI:58210"/>
    </ligand>
</feature>
<keyword evidence="6 9" id="KW-0521">NADP</keyword>
<comment type="cofactor">
    <cofactor evidence="1 9 10 12">
        <name>FMN</name>
        <dbReference type="ChEBI" id="CHEBI:58210"/>
    </cofactor>
</comment>
<dbReference type="GO" id="GO:0050660">
    <property type="term" value="F:flavin adenine dinucleotide binding"/>
    <property type="evidence" value="ECO:0007669"/>
    <property type="project" value="InterPro"/>
</dbReference>
<keyword evidence="2 9" id="KW-0820">tRNA-binding</keyword>
<dbReference type="Proteomes" id="UP000277498">
    <property type="component" value="Unassembled WGS sequence"/>
</dbReference>
<dbReference type="InterPro" id="IPR018517">
    <property type="entry name" value="tRNA_hU_synthase_CS"/>
</dbReference>
<dbReference type="InterPro" id="IPR004653">
    <property type="entry name" value="DusA"/>
</dbReference>
<comment type="similarity">
    <text evidence="9">Belongs to the Dus family. DusA subfamily.</text>
</comment>
<dbReference type="GO" id="GO:0010181">
    <property type="term" value="F:FMN binding"/>
    <property type="evidence" value="ECO:0007669"/>
    <property type="project" value="UniProtKB-UniRule"/>
</dbReference>
<evidence type="ECO:0000256" key="4">
    <source>
        <dbReference type="ARBA" id="ARBA00022643"/>
    </source>
</evidence>
<evidence type="ECO:0000313" key="15">
    <source>
        <dbReference type="Proteomes" id="UP000277498"/>
    </source>
</evidence>
<evidence type="ECO:0000256" key="12">
    <source>
        <dbReference type="PIRSR" id="PIRSR006621-2"/>
    </source>
</evidence>
<protein>
    <recommendedName>
        <fullName evidence="9">tRNA-dihydrouridine(20/20a) synthase</fullName>
        <ecNumber evidence="9">1.3.1.91</ecNumber>
    </recommendedName>
    <alternativeName>
        <fullName evidence="9">U20-specific dihydrouridine synthase</fullName>
        <shortName evidence="9">U20-specific Dus</shortName>
    </alternativeName>
    <alternativeName>
        <fullName evidence="9">tRNA-dihydrouridine synthase A</fullName>
    </alternativeName>
</protein>
<dbReference type="NCBIfam" id="TIGR00742">
    <property type="entry name" value="yjbN"/>
    <property type="match status" value="1"/>
</dbReference>
<keyword evidence="12" id="KW-0547">Nucleotide-binding</keyword>
<dbReference type="SUPFAM" id="SSF51395">
    <property type="entry name" value="FMN-linked oxidoreductases"/>
    <property type="match status" value="1"/>
</dbReference>
<dbReference type="GO" id="GO:0000049">
    <property type="term" value="F:tRNA binding"/>
    <property type="evidence" value="ECO:0007669"/>
    <property type="project" value="UniProtKB-UniRule"/>
</dbReference>
<keyword evidence="8 9" id="KW-0560">Oxidoreductase</keyword>
<dbReference type="GO" id="GO:0102266">
    <property type="term" value="F:tRNA-dihydrouridine20a synthase activity"/>
    <property type="evidence" value="ECO:0007669"/>
    <property type="project" value="RHEA"/>
</dbReference>
<reference evidence="14 15" key="1">
    <citation type="submission" date="2018-11" db="EMBL/GenBank/DDBJ databases">
        <authorList>
            <person name="Criscuolo A."/>
        </authorList>
    </citation>
    <scope>NUCLEOTIDE SEQUENCE [LARGE SCALE GENOMIC DNA]</scope>
    <source>
        <strain evidence="14">ACIP111625</strain>
    </source>
</reference>
<evidence type="ECO:0000256" key="8">
    <source>
        <dbReference type="ARBA" id="ARBA00023002"/>
    </source>
</evidence>
<evidence type="ECO:0000256" key="3">
    <source>
        <dbReference type="ARBA" id="ARBA00022630"/>
    </source>
</evidence>
<dbReference type="Gene3D" id="1.20.120.1460">
    <property type="match status" value="1"/>
</dbReference>
<keyword evidence="4 9" id="KW-0288">FMN</keyword>
<dbReference type="InterPro" id="IPR013785">
    <property type="entry name" value="Aldolase_TIM"/>
</dbReference>
<keyword evidence="15" id="KW-1185">Reference proteome</keyword>
<feature type="site" description="Interacts with tRNA" evidence="9">
    <location>
        <position position="198"/>
    </location>
</feature>
<evidence type="ECO:0000313" key="14">
    <source>
        <dbReference type="EMBL" id="VDC33275.1"/>
    </source>
</evidence>
<dbReference type="PROSITE" id="PS01136">
    <property type="entry name" value="UPF0034"/>
    <property type="match status" value="1"/>
</dbReference>
<evidence type="ECO:0000256" key="6">
    <source>
        <dbReference type="ARBA" id="ARBA00022857"/>
    </source>
</evidence>
<comment type="catalytic activity">
    <reaction evidence="9">
        <text>5,6-dihydrouridine(20a) in tRNA + NAD(+) = uridine(20a) in tRNA + NADH + H(+)</text>
        <dbReference type="Rhea" id="RHEA:53348"/>
        <dbReference type="Rhea" id="RHEA-COMP:13535"/>
        <dbReference type="Rhea" id="RHEA-COMP:13536"/>
        <dbReference type="ChEBI" id="CHEBI:15378"/>
        <dbReference type="ChEBI" id="CHEBI:57540"/>
        <dbReference type="ChEBI" id="CHEBI:57945"/>
        <dbReference type="ChEBI" id="CHEBI:65315"/>
        <dbReference type="ChEBI" id="CHEBI:74443"/>
    </reaction>
</comment>
<sequence>MTKMNLPERLAKMDEKDSNNDSFRLSVAPMMDWTDRHCRYLHRLMTRRAMLYTEMVTAPAVIHGPAARLLGYDPAEHPVALQLGGSDPRELAKAVRIAAPWGYDEINLNCGCPSDRVQSGCFGAVLMKDPDLVARCVSAMQAETAAPVTVKCRIGVDDQDPEQVLPAFIDRLAAAGISHFVIHARKAWLQGLSPKENREIPPLDHDLVLRMKARFPELTICLNGGVTSLAAARELLAQGVDGVMLGRAAYHDPGHTLIGADALWGEDHAPAPDEVVRAMLPYIESHLAAGGRLHQITRHMLGLFHGRPGARGWRQVLSSDACREGAGVDVVLKALERVEAAAAAA</sequence>
<feature type="binding site" evidence="9 12">
    <location>
        <begin position="223"/>
        <end position="225"/>
    </location>
    <ligand>
        <name>FMN</name>
        <dbReference type="ChEBI" id="CHEBI:58210"/>
    </ligand>
</feature>
<feature type="binding site" evidence="9 12">
    <location>
        <position position="82"/>
    </location>
    <ligand>
        <name>FMN</name>
        <dbReference type="ChEBI" id="CHEBI:58210"/>
    </ligand>
</feature>
<dbReference type="Gene3D" id="3.20.20.70">
    <property type="entry name" value="Aldolase class I"/>
    <property type="match status" value="1"/>
</dbReference>
<accession>A0A3P5XSC2</accession>
<keyword evidence="5 9" id="KW-0819">tRNA processing</keyword>
<dbReference type="InterPro" id="IPR001269">
    <property type="entry name" value="DUS_fam"/>
</dbReference>
<comment type="catalytic activity">
    <reaction evidence="9">
        <text>5,6-dihydrouridine(20a) in tRNA + NADP(+) = uridine(20a) in tRNA + NADPH + H(+)</text>
        <dbReference type="Rhea" id="RHEA:53344"/>
        <dbReference type="Rhea" id="RHEA-COMP:13535"/>
        <dbReference type="Rhea" id="RHEA-COMP:13536"/>
        <dbReference type="ChEBI" id="CHEBI:15378"/>
        <dbReference type="ChEBI" id="CHEBI:57783"/>
        <dbReference type="ChEBI" id="CHEBI:58349"/>
        <dbReference type="ChEBI" id="CHEBI:65315"/>
        <dbReference type="ChEBI" id="CHEBI:74443"/>
    </reaction>
</comment>